<dbReference type="Proteomes" id="UP000251937">
    <property type="component" value="Unassembled WGS sequence"/>
</dbReference>
<accession>A0AAX2IIU3</accession>
<name>A0AAX2IIU3_9FLAO</name>
<dbReference type="Proteomes" id="UP000190669">
    <property type="component" value="Unassembled WGS sequence"/>
</dbReference>
<keyword evidence="1" id="KW-0812">Transmembrane</keyword>
<evidence type="ECO:0000313" key="4">
    <source>
        <dbReference type="Proteomes" id="UP000190669"/>
    </source>
</evidence>
<dbReference type="EMBL" id="UAVR01000008">
    <property type="protein sequence ID" value="SQA88892.1"/>
    <property type="molecule type" value="Genomic_DNA"/>
</dbReference>
<comment type="caution">
    <text evidence="3">The sequence shown here is derived from an EMBL/GenBank/DDBJ whole genome shotgun (WGS) entry which is preliminary data.</text>
</comment>
<protein>
    <submittedName>
        <fullName evidence="3">Uncharacterized protein</fullName>
    </submittedName>
</protein>
<evidence type="ECO:0000256" key="1">
    <source>
        <dbReference type="SAM" id="Phobius"/>
    </source>
</evidence>
<sequence>MFANTVKLLKFTKDVVSFKYKNLLSEQVFVLMYVSVAIKYYGIFKVNRFSDVS</sequence>
<evidence type="ECO:0000313" key="2">
    <source>
        <dbReference type="EMBL" id="SKB98071.1"/>
    </source>
</evidence>
<reference evidence="3 5" key="2">
    <citation type="submission" date="2018-06" db="EMBL/GenBank/DDBJ databases">
        <authorList>
            <consortium name="Pathogen Informatics"/>
            <person name="Doyle S."/>
        </authorList>
    </citation>
    <scope>NUCLEOTIDE SEQUENCE [LARGE SCALE GENOMIC DNA]</scope>
    <source>
        <strain evidence="3 5">NCTC11212</strain>
    </source>
</reference>
<organism evidence="3 5">
    <name type="scientific">Chryseobacterium balustinum</name>
    <dbReference type="NCBI Taxonomy" id="246"/>
    <lineage>
        <taxon>Bacteria</taxon>
        <taxon>Pseudomonadati</taxon>
        <taxon>Bacteroidota</taxon>
        <taxon>Flavobacteriia</taxon>
        <taxon>Flavobacteriales</taxon>
        <taxon>Weeksellaceae</taxon>
        <taxon>Chryseobacterium group</taxon>
        <taxon>Chryseobacterium</taxon>
    </lineage>
</organism>
<proteinExistence type="predicted"/>
<feature type="transmembrane region" description="Helical" evidence="1">
    <location>
        <begin position="27"/>
        <end position="44"/>
    </location>
</feature>
<keyword evidence="1" id="KW-1133">Transmembrane helix</keyword>
<dbReference type="EMBL" id="FUZE01000018">
    <property type="protein sequence ID" value="SKB98071.1"/>
    <property type="molecule type" value="Genomic_DNA"/>
</dbReference>
<reference evidence="2 4" key="1">
    <citation type="submission" date="2017-02" db="EMBL/GenBank/DDBJ databases">
        <authorList>
            <person name="Varghese N."/>
            <person name="Submissions S."/>
        </authorList>
    </citation>
    <scope>NUCLEOTIDE SEQUENCE [LARGE SCALE GENOMIC DNA]</scope>
    <source>
        <strain evidence="2 4">DSM 16775</strain>
    </source>
</reference>
<keyword evidence="4" id="KW-1185">Reference proteome</keyword>
<evidence type="ECO:0000313" key="3">
    <source>
        <dbReference type="EMBL" id="SQA88892.1"/>
    </source>
</evidence>
<keyword evidence="1" id="KW-0472">Membrane</keyword>
<gene>
    <name evidence="3" type="ORF">NCTC11212_01430</name>
    <name evidence="2" type="ORF">SAMN05421800_1185</name>
</gene>
<dbReference type="AlphaFoldDB" id="A0AAX2IIU3"/>
<evidence type="ECO:0000313" key="5">
    <source>
        <dbReference type="Proteomes" id="UP000251937"/>
    </source>
</evidence>